<dbReference type="PANTHER" id="PTHR30036:SF7">
    <property type="entry name" value="ABC TRANSPORTER PERIPLASMIC-BINDING PROTEIN YPHF"/>
    <property type="match status" value="1"/>
</dbReference>
<feature type="domain" description="Periplasmic binding protein" evidence="4">
    <location>
        <begin position="45"/>
        <end position="295"/>
    </location>
</feature>
<name>A0A5S4WS14_9BRAD</name>
<dbReference type="PANTHER" id="PTHR30036">
    <property type="entry name" value="D-XYLOSE-BINDING PERIPLASMIC PROTEIN"/>
    <property type="match status" value="1"/>
</dbReference>
<dbReference type="GO" id="GO:0030288">
    <property type="term" value="C:outer membrane-bounded periplasmic space"/>
    <property type="evidence" value="ECO:0007669"/>
    <property type="project" value="TreeGrafter"/>
</dbReference>
<protein>
    <submittedName>
        <fullName evidence="5">Substrate-binding domain-containing protein</fullName>
    </submittedName>
</protein>
<keyword evidence="6" id="KW-1185">Reference proteome</keyword>
<accession>A0A5S4WS14</accession>
<evidence type="ECO:0000313" key="6">
    <source>
        <dbReference type="Proteomes" id="UP000324853"/>
    </source>
</evidence>
<organism evidence="5 6">
    <name type="scientific">Bradyrhizobium cytisi</name>
    <dbReference type="NCBI Taxonomy" id="515489"/>
    <lineage>
        <taxon>Bacteria</taxon>
        <taxon>Pseudomonadati</taxon>
        <taxon>Pseudomonadota</taxon>
        <taxon>Alphaproteobacteria</taxon>
        <taxon>Hyphomicrobiales</taxon>
        <taxon>Nitrobacteraceae</taxon>
        <taxon>Bradyrhizobium</taxon>
    </lineage>
</organism>
<dbReference type="Pfam" id="PF13407">
    <property type="entry name" value="Peripla_BP_4"/>
    <property type="match status" value="1"/>
</dbReference>
<reference evidence="5 6" key="1">
    <citation type="submission" date="2019-08" db="EMBL/GenBank/DDBJ databases">
        <title>Bradyrhizobium hipponensis sp. nov., a rhizobium isolated from a Lupinus angustifolius root nodule in Tunisia.</title>
        <authorList>
            <person name="Off K."/>
            <person name="Rejili M."/>
            <person name="Mars M."/>
            <person name="Brachmann A."/>
            <person name="Marin M."/>
        </authorList>
    </citation>
    <scope>NUCLEOTIDE SEQUENCE [LARGE SCALE GENOMIC DNA]</scope>
    <source>
        <strain evidence="5 6">CTAW11</strain>
    </source>
</reference>
<keyword evidence="3" id="KW-0732">Signal</keyword>
<dbReference type="SUPFAM" id="SSF53822">
    <property type="entry name" value="Periplasmic binding protein-like I"/>
    <property type="match status" value="1"/>
</dbReference>
<evidence type="ECO:0000259" key="4">
    <source>
        <dbReference type="Pfam" id="PF13407"/>
    </source>
</evidence>
<dbReference type="EMBL" id="VSSR01000029">
    <property type="protein sequence ID" value="TYL83299.1"/>
    <property type="molecule type" value="Genomic_DNA"/>
</dbReference>
<comment type="caution">
    <text evidence="5">The sequence shown here is derived from an EMBL/GenBank/DDBJ whole genome shotgun (WGS) entry which is preliminary data.</text>
</comment>
<dbReference type="InterPro" id="IPR050555">
    <property type="entry name" value="Bact_Solute-Bind_Prot2"/>
</dbReference>
<dbReference type="OrthoDB" id="569491at2"/>
<dbReference type="AlphaFoldDB" id="A0A5S4WS14"/>
<evidence type="ECO:0000256" key="2">
    <source>
        <dbReference type="ARBA" id="ARBA00007639"/>
    </source>
</evidence>
<dbReference type="InterPro" id="IPR028082">
    <property type="entry name" value="Peripla_BP_I"/>
</dbReference>
<evidence type="ECO:0000256" key="1">
    <source>
        <dbReference type="ARBA" id="ARBA00004418"/>
    </source>
</evidence>
<evidence type="ECO:0000256" key="3">
    <source>
        <dbReference type="SAM" id="SignalP"/>
    </source>
</evidence>
<dbReference type="CDD" id="cd06314">
    <property type="entry name" value="PBP1_tmGBP"/>
    <property type="match status" value="1"/>
</dbReference>
<gene>
    <name evidence="5" type="ORF">FXB38_18710</name>
</gene>
<feature type="signal peptide" evidence="3">
    <location>
        <begin position="1"/>
        <end position="37"/>
    </location>
</feature>
<dbReference type="InterPro" id="IPR025997">
    <property type="entry name" value="SBP_2_dom"/>
</dbReference>
<dbReference type="Gene3D" id="3.40.50.2300">
    <property type="match status" value="2"/>
</dbReference>
<dbReference type="GO" id="GO:0030246">
    <property type="term" value="F:carbohydrate binding"/>
    <property type="evidence" value="ECO:0007669"/>
    <property type="project" value="TreeGrafter"/>
</dbReference>
<comment type="subcellular location">
    <subcellularLocation>
        <location evidence="1">Periplasm</location>
    </subcellularLocation>
</comment>
<dbReference type="Proteomes" id="UP000324853">
    <property type="component" value="Unassembled WGS sequence"/>
</dbReference>
<proteinExistence type="inferred from homology"/>
<comment type="similarity">
    <text evidence="2">Belongs to the bacterial solute-binding protein 2 family.</text>
</comment>
<evidence type="ECO:0000313" key="5">
    <source>
        <dbReference type="EMBL" id="TYL83299.1"/>
    </source>
</evidence>
<sequence>MWGDQREVHMNGSMKTLLVPLLATAAAFALATGAAQAQQKKTIALVTNAAADFWVIAGRGLEKAQKEHPEYDIQLIVTNDATAAGQRRELDDLLVRGVAGISISVDDAPHATEELNKVASQTILITTDSDAPQSKRLAYIGTDNVAAGRQAGEEFKKALPNGGKIALFVGTMDADNARERVQGIKEAIAGTKIELVDVFTDQVDSAKAKANMENVLVKYPDIALLSGLWSYETPLIYDAVKAAGKAGKVKIVGFDEDQRTLRGISDGTIESTVVQQPFEFGYLSATNIIKTLNGDKSWIPGDSKLIVPTQVISKTNVADFTAHMKDLLKK</sequence>
<feature type="chain" id="PRO_5024444036" evidence="3">
    <location>
        <begin position="38"/>
        <end position="330"/>
    </location>
</feature>